<evidence type="ECO:0000256" key="1">
    <source>
        <dbReference type="ARBA" id="ARBA00004429"/>
    </source>
</evidence>
<keyword evidence="19" id="KW-1185">Reference proteome</keyword>
<evidence type="ECO:0000259" key="10">
    <source>
        <dbReference type="PROSITE" id="PS50928"/>
    </source>
</evidence>
<keyword evidence="8 9" id="KW-0472">Membrane</keyword>
<organism evidence="14 19">
    <name type="scientific">Pseudomonas helleri</name>
    <dbReference type="NCBI Taxonomy" id="1608996"/>
    <lineage>
        <taxon>Bacteria</taxon>
        <taxon>Pseudomonadati</taxon>
        <taxon>Pseudomonadota</taxon>
        <taxon>Gammaproteobacteria</taxon>
        <taxon>Pseudomonadales</taxon>
        <taxon>Pseudomonadaceae</taxon>
        <taxon>Pseudomonas</taxon>
    </lineage>
</organism>
<dbReference type="CDD" id="cd06261">
    <property type="entry name" value="TM_PBP2"/>
    <property type="match status" value="1"/>
</dbReference>
<dbReference type="EMBL" id="WIVX01000052">
    <property type="protein sequence ID" value="MQU32221.1"/>
    <property type="molecule type" value="Genomic_DNA"/>
</dbReference>
<dbReference type="GO" id="GO:0006865">
    <property type="term" value="P:amino acid transport"/>
    <property type="evidence" value="ECO:0007669"/>
    <property type="project" value="UniProtKB-KW"/>
</dbReference>
<dbReference type="Proteomes" id="UP000470186">
    <property type="component" value="Unassembled WGS sequence"/>
</dbReference>
<dbReference type="Gene3D" id="1.10.3720.10">
    <property type="entry name" value="MetI-like"/>
    <property type="match status" value="1"/>
</dbReference>
<evidence type="ECO:0000256" key="7">
    <source>
        <dbReference type="ARBA" id="ARBA00022989"/>
    </source>
</evidence>
<dbReference type="OrthoDB" id="9808674at2"/>
<evidence type="ECO:0000313" key="17">
    <source>
        <dbReference type="Proteomes" id="UP000447574"/>
    </source>
</evidence>
<keyword evidence="5 9" id="KW-0812">Transmembrane</keyword>
<dbReference type="Pfam" id="PF00528">
    <property type="entry name" value="BPD_transp_1"/>
    <property type="match status" value="1"/>
</dbReference>
<comment type="caution">
    <text evidence="14">The sequence shown here is derived from an EMBL/GenBank/DDBJ whole genome shotgun (WGS) entry which is preliminary data.</text>
</comment>
<dbReference type="EMBL" id="WIWF01000067">
    <property type="protein sequence ID" value="MQT75961.1"/>
    <property type="molecule type" value="Genomic_DNA"/>
</dbReference>
<dbReference type="AlphaFoldDB" id="A0A6A7Z564"/>
<evidence type="ECO:0000256" key="5">
    <source>
        <dbReference type="ARBA" id="ARBA00022692"/>
    </source>
</evidence>
<keyword evidence="6" id="KW-0029">Amino-acid transport</keyword>
<evidence type="ECO:0000313" key="11">
    <source>
        <dbReference type="EMBL" id="MQT47422.1"/>
    </source>
</evidence>
<dbReference type="GO" id="GO:0043190">
    <property type="term" value="C:ATP-binding cassette (ABC) transporter complex"/>
    <property type="evidence" value="ECO:0007669"/>
    <property type="project" value="InterPro"/>
</dbReference>
<feature type="transmembrane region" description="Helical" evidence="9">
    <location>
        <begin position="29"/>
        <end position="57"/>
    </location>
</feature>
<dbReference type="InterPro" id="IPR010065">
    <property type="entry name" value="AA_ABC_transptr_permease_3TM"/>
</dbReference>
<dbReference type="Proteomes" id="UP000489190">
    <property type="component" value="Unassembled WGS sequence"/>
</dbReference>
<evidence type="ECO:0000313" key="12">
    <source>
        <dbReference type="EMBL" id="MQT75961.1"/>
    </source>
</evidence>
<accession>A0A6A7Z564</accession>
<protein>
    <submittedName>
        <fullName evidence="14">ABC transporter permease subunit</fullName>
    </submittedName>
</protein>
<evidence type="ECO:0000256" key="9">
    <source>
        <dbReference type="RuleBase" id="RU363032"/>
    </source>
</evidence>
<evidence type="ECO:0000313" key="14">
    <source>
        <dbReference type="EMBL" id="MQU32221.1"/>
    </source>
</evidence>
<evidence type="ECO:0000313" key="20">
    <source>
        <dbReference type="Proteomes" id="UP000489190"/>
    </source>
</evidence>
<dbReference type="InterPro" id="IPR043429">
    <property type="entry name" value="ArtM/GltK/GlnP/TcyL/YhdX-like"/>
</dbReference>
<evidence type="ECO:0000313" key="13">
    <source>
        <dbReference type="EMBL" id="MQT90074.1"/>
    </source>
</evidence>
<evidence type="ECO:0000313" key="16">
    <source>
        <dbReference type="Proteomes" id="UP000441404"/>
    </source>
</evidence>
<dbReference type="PANTHER" id="PTHR30614">
    <property type="entry name" value="MEMBRANE COMPONENT OF AMINO ACID ABC TRANSPORTER"/>
    <property type="match status" value="1"/>
</dbReference>
<reference evidence="16 17" key="1">
    <citation type="submission" date="2019-10" db="EMBL/GenBank/DDBJ databases">
        <title>Evaluation of single-gene subtyping targets for Pseudomonas.</title>
        <authorList>
            <person name="Reichler S.J."/>
            <person name="Orsi R.H."/>
            <person name="Wiedmann M."/>
            <person name="Martin N.H."/>
            <person name="Murphy S.I."/>
        </authorList>
    </citation>
    <scope>NUCLEOTIDE SEQUENCE [LARGE SCALE GENOMIC DNA]</scope>
    <source>
        <strain evidence="15 18">FSL R10-1876</strain>
        <strain evidence="14 19">FSL R10-2107</strain>
        <strain evidence="12 17">FSL R10-2932</strain>
        <strain evidence="13 20">FSL R10-3254</strain>
        <strain evidence="11 16">FSL R10-3257</strain>
    </source>
</reference>
<dbReference type="EMBL" id="WIWJ01000018">
    <property type="protein sequence ID" value="MQT47422.1"/>
    <property type="molecule type" value="Genomic_DNA"/>
</dbReference>
<proteinExistence type="inferred from homology"/>
<dbReference type="Proteomes" id="UP000466863">
    <property type="component" value="Unassembled WGS sequence"/>
</dbReference>
<name>A0A6A7Z564_9PSED</name>
<keyword evidence="7 9" id="KW-1133">Transmembrane helix</keyword>
<dbReference type="InterPro" id="IPR035906">
    <property type="entry name" value="MetI-like_sf"/>
</dbReference>
<dbReference type="PROSITE" id="PS50928">
    <property type="entry name" value="ABC_TM1"/>
    <property type="match status" value="1"/>
</dbReference>
<dbReference type="EMBL" id="WIWI01000031">
    <property type="protein sequence ID" value="MQT90074.1"/>
    <property type="molecule type" value="Genomic_DNA"/>
</dbReference>
<evidence type="ECO:0000256" key="4">
    <source>
        <dbReference type="ARBA" id="ARBA00022475"/>
    </source>
</evidence>
<feature type="transmembrane region" description="Helical" evidence="9">
    <location>
        <begin position="78"/>
        <end position="99"/>
    </location>
</feature>
<dbReference type="GO" id="GO:0022857">
    <property type="term" value="F:transmembrane transporter activity"/>
    <property type="evidence" value="ECO:0007669"/>
    <property type="project" value="InterPro"/>
</dbReference>
<comment type="subcellular location">
    <subcellularLocation>
        <location evidence="1">Cell inner membrane</location>
        <topology evidence="1">Multi-pass membrane protein</topology>
    </subcellularLocation>
    <subcellularLocation>
        <location evidence="9">Cell membrane</location>
        <topology evidence="9">Multi-pass membrane protein</topology>
    </subcellularLocation>
</comment>
<feature type="domain" description="ABC transmembrane type-1" evidence="10">
    <location>
        <begin position="33"/>
        <end position="229"/>
    </location>
</feature>
<evidence type="ECO:0000256" key="3">
    <source>
        <dbReference type="ARBA" id="ARBA00022448"/>
    </source>
</evidence>
<evidence type="ECO:0000313" key="15">
    <source>
        <dbReference type="EMBL" id="MQU43764.1"/>
    </source>
</evidence>
<dbReference type="RefSeq" id="WP_048373535.1">
    <property type="nucleotide sequence ID" value="NZ_CAKZJC010000193.1"/>
</dbReference>
<evidence type="ECO:0000313" key="18">
    <source>
        <dbReference type="Proteomes" id="UP000466863"/>
    </source>
</evidence>
<dbReference type="InterPro" id="IPR000515">
    <property type="entry name" value="MetI-like"/>
</dbReference>
<evidence type="ECO:0000256" key="8">
    <source>
        <dbReference type="ARBA" id="ARBA00023136"/>
    </source>
</evidence>
<dbReference type="PANTHER" id="PTHR30614:SF0">
    <property type="entry name" value="L-CYSTINE TRANSPORT SYSTEM PERMEASE PROTEIN TCYL"/>
    <property type="match status" value="1"/>
</dbReference>
<evidence type="ECO:0000256" key="6">
    <source>
        <dbReference type="ARBA" id="ARBA00022970"/>
    </source>
</evidence>
<dbReference type="NCBIfam" id="TIGR01726">
    <property type="entry name" value="HEQRo_perm_3TM"/>
    <property type="match status" value="1"/>
</dbReference>
<comment type="similarity">
    <text evidence="2">Belongs to the binding-protein-dependent transport system permease family. HisMQ subfamily.</text>
</comment>
<keyword evidence="4" id="KW-1003">Cell membrane</keyword>
<dbReference type="EMBL" id="WIVV01000067">
    <property type="protein sequence ID" value="MQU43764.1"/>
    <property type="molecule type" value="Genomic_DNA"/>
</dbReference>
<dbReference type="Proteomes" id="UP000441404">
    <property type="component" value="Unassembled WGS sequence"/>
</dbReference>
<gene>
    <name evidence="15" type="ORF">GHO28_14810</name>
    <name evidence="14" type="ORF">GHO30_12605</name>
    <name evidence="12" type="ORF">GHO37_16825</name>
    <name evidence="13" type="ORF">GHO39_13175</name>
    <name evidence="11" type="ORF">GHO40_11870</name>
</gene>
<evidence type="ECO:0000313" key="19">
    <source>
        <dbReference type="Proteomes" id="UP000470186"/>
    </source>
</evidence>
<dbReference type="SUPFAM" id="SSF161098">
    <property type="entry name" value="MetI-like"/>
    <property type="match status" value="1"/>
</dbReference>
<evidence type="ECO:0000256" key="2">
    <source>
        <dbReference type="ARBA" id="ARBA00010072"/>
    </source>
</evidence>
<dbReference type="Proteomes" id="UP000447574">
    <property type="component" value="Unassembled WGS sequence"/>
</dbReference>
<keyword evidence="3 9" id="KW-0813">Transport</keyword>
<sequence>MIERYVRPWLEGQGFHLSILWDPTDAQRFLLGLGFTLGLAIASVLLSLVIGVLGVALKSSPWRPVRQAVTAYVELFRNTPLLAQLYFFYFGLGSLLPMVEDADGHAVRMIGNFQWAVIVLGLHSGAFQIEALRGSIDAVPRSTIEAAQALGLHGRKLFRHLILPLALRNSLPALGNSLAQAVKSTSVAYAIAVPELLYACNRIWTDNFNVAEMMQVLLLMYFILLGGCALLMSRIEARFRLPGYHSR</sequence>
<feature type="transmembrane region" description="Helical" evidence="9">
    <location>
        <begin position="213"/>
        <end position="232"/>
    </location>
</feature>